<organism evidence="1 2">
    <name type="scientific">Marinimicrobium koreense</name>
    <dbReference type="NCBI Taxonomy" id="306545"/>
    <lineage>
        <taxon>Bacteria</taxon>
        <taxon>Pseudomonadati</taxon>
        <taxon>Pseudomonadota</taxon>
        <taxon>Gammaproteobacteria</taxon>
        <taxon>Cellvibrionales</taxon>
        <taxon>Cellvibrionaceae</taxon>
        <taxon>Marinimicrobium</taxon>
    </lineage>
</organism>
<evidence type="ECO:0000313" key="1">
    <source>
        <dbReference type="EMBL" id="ROQ20047.1"/>
    </source>
</evidence>
<comment type="caution">
    <text evidence="1">The sequence shown here is derived from an EMBL/GenBank/DDBJ whole genome shotgun (WGS) entry which is preliminary data.</text>
</comment>
<keyword evidence="2" id="KW-1185">Reference proteome</keyword>
<evidence type="ECO:0008006" key="3">
    <source>
        <dbReference type="Google" id="ProtNLM"/>
    </source>
</evidence>
<proteinExistence type="predicted"/>
<accession>A0A3N1NYH7</accession>
<dbReference type="OrthoDB" id="5198510at2"/>
<dbReference type="RefSeq" id="WP_123637295.1">
    <property type="nucleotide sequence ID" value="NZ_RJUK01000001.1"/>
</dbReference>
<dbReference type="EMBL" id="RJUK01000001">
    <property type="protein sequence ID" value="ROQ20047.1"/>
    <property type="molecule type" value="Genomic_DNA"/>
</dbReference>
<evidence type="ECO:0000313" key="2">
    <source>
        <dbReference type="Proteomes" id="UP000273643"/>
    </source>
</evidence>
<name>A0A3N1NYH7_9GAMM</name>
<dbReference type="Gene3D" id="3.40.50.1820">
    <property type="entry name" value="alpha/beta hydrolase"/>
    <property type="match status" value="1"/>
</dbReference>
<protein>
    <recommendedName>
        <fullName evidence="3">Esterase</fullName>
    </recommendedName>
</protein>
<gene>
    <name evidence="1" type="ORF">EDC38_0640</name>
</gene>
<dbReference type="AlphaFoldDB" id="A0A3N1NYH7"/>
<dbReference type="InterPro" id="IPR029058">
    <property type="entry name" value="AB_hydrolase_fold"/>
</dbReference>
<reference evidence="1 2" key="1">
    <citation type="submission" date="2018-11" db="EMBL/GenBank/DDBJ databases">
        <title>Genomic Encyclopedia of Type Strains, Phase IV (KMG-IV): sequencing the most valuable type-strain genomes for metagenomic binning, comparative biology and taxonomic classification.</title>
        <authorList>
            <person name="Goeker M."/>
        </authorList>
    </citation>
    <scope>NUCLEOTIDE SEQUENCE [LARGE SCALE GENOMIC DNA]</scope>
    <source>
        <strain evidence="1 2">DSM 16974</strain>
    </source>
</reference>
<dbReference type="Proteomes" id="UP000273643">
    <property type="component" value="Unassembled WGS sequence"/>
</dbReference>
<sequence length="236" mass="26363">MKEFANVHIDRGSSGRVFLVFAGLAQEYAMPQFEFSKALSGGGDTFVFLRDPSRSWYQHGIEGIGQNRAETLQEIKNLLSELNCNRVVTIGSSAGGYGAIDYGLYLGADDCLAFSPQTILSSSGRAKIGDDRWEKWLGKLSDVYRRDINGCCFNGARTRLHLYYGNQDSLDRIHAEKLVDSVNVSLYEVVGARHNVPAFFKKRDALREIILNVGSADYDPCSTYDFVENRTKSFDL</sequence>
<dbReference type="SUPFAM" id="SSF53474">
    <property type="entry name" value="alpha/beta-Hydrolases"/>
    <property type="match status" value="1"/>
</dbReference>